<dbReference type="Pfam" id="PF01636">
    <property type="entry name" value="APH"/>
    <property type="match status" value="1"/>
</dbReference>
<gene>
    <name evidence="2" type="ORF">H9814_04635</name>
</gene>
<dbReference type="EMBL" id="DXBX01000032">
    <property type="protein sequence ID" value="HIZ32820.1"/>
    <property type="molecule type" value="Genomic_DNA"/>
</dbReference>
<dbReference type="Gene3D" id="1.20.58.840">
    <property type="match status" value="1"/>
</dbReference>
<dbReference type="Gene3D" id="3.30.200.20">
    <property type="entry name" value="Phosphorylase Kinase, domain 1"/>
    <property type="match status" value="1"/>
</dbReference>
<reference evidence="2" key="1">
    <citation type="journal article" date="2021" name="PeerJ">
        <title>Extensive microbial diversity within the chicken gut microbiome revealed by metagenomics and culture.</title>
        <authorList>
            <person name="Gilroy R."/>
            <person name="Ravi A."/>
            <person name="Getino M."/>
            <person name="Pursley I."/>
            <person name="Horton D.L."/>
            <person name="Alikhan N.F."/>
            <person name="Baker D."/>
            <person name="Gharbi K."/>
            <person name="Hall N."/>
            <person name="Watson M."/>
            <person name="Adriaenssens E.M."/>
            <person name="Foster-Nyarko E."/>
            <person name="Jarju S."/>
            <person name="Secka A."/>
            <person name="Antonio M."/>
            <person name="Oren A."/>
            <person name="Chaudhuri R.R."/>
            <person name="La Ragione R."/>
            <person name="Hildebrand F."/>
            <person name="Pallen M.J."/>
        </authorList>
    </citation>
    <scope>NUCLEOTIDE SEQUENCE</scope>
    <source>
        <strain evidence="2">ChiHjej9B8-1298</strain>
    </source>
</reference>
<dbReference type="Gene3D" id="1.10.510.10">
    <property type="entry name" value="Transferase(Phosphotransferase) domain 1"/>
    <property type="match status" value="1"/>
</dbReference>
<accession>A0A9D2E8P6</accession>
<evidence type="ECO:0000313" key="3">
    <source>
        <dbReference type="Proteomes" id="UP000824028"/>
    </source>
</evidence>
<dbReference type="InterPro" id="IPR002575">
    <property type="entry name" value="Aminoglycoside_PTrfase"/>
</dbReference>
<dbReference type="InterPro" id="IPR011009">
    <property type="entry name" value="Kinase-like_dom_sf"/>
</dbReference>
<evidence type="ECO:0000259" key="1">
    <source>
        <dbReference type="Pfam" id="PF01636"/>
    </source>
</evidence>
<sequence>MDLEQIIKSVLEEHYLIETESVVPMEGGWSALAYRATDVENRKFLVKVYDKSRTSTAQLTARIKDYMPIVCWLNAHTALSGKIVHPLTTEKGEYSREDEHHIYLVGDYIEGNNLLHSGFSIEQILQLADIVAELHAYGEEIPLPTGNIKEDFNIRFSKPLLDILAAADSCLKEDLRKQIAPYMGTILGHLKQLTSLADQLKDMPLRYVLCHTDIHEGNLLQCANRLSLIDWEGLRLAPPEADLFFLADKPWFHLFYGRYKEKHVDFTIHQTLLRFYQEKRILEDIWEFMEQMQSDDMSPKERAAALNYLQKECGHLRHLAK</sequence>
<evidence type="ECO:0000313" key="2">
    <source>
        <dbReference type="EMBL" id="HIZ32820.1"/>
    </source>
</evidence>
<reference evidence="2" key="2">
    <citation type="submission" date="2021-04" db="EMBL/GenBank/DDBJ databases">
        <authorList>
            <person name="Gilroy R."/>
        </authorList>
    </citation>
    <scope>NUCLEOTIDE SEQUENCE</scope>
    <source>
        <strain evidence="2">ChiHjej9B8-1298</strain>
    </source>
</reference>
<proteinExistence type="predicted"/>
<feature type="domain" description="Aminoglycoside phosphotransferase" evidence="1">
    <location>
        <begin position="22"/>
        <end position="253"/>
    </location>
</feature>
<organism evidence="2 3">
    <name type="scientific">Candidatus Bacteroides merdigallinarum</name>
    <dbReference type="NCBI Taxonomy" id="2838473"/>
    <lineage>
        <taxon>Bacteria</taxon>
        <taxon>Pseudomonadati</taxon>
        <taxon>Bacteroidota</taxon>
        <taxon>Bacteroidia</taxon>
        <taxon>Bacteroidales</taxon>
        <taxon>Bacteroidaceae</taxon>
        <taxon>Bacteroides</taxon>
    </lineage>
</organism>
<dbReference type="AlphaFoldDB" id="A0A9D2E8P6"/>
<dbReference type="SUPFAM" id="SSF56112">
    <property type="entry name" value="Protein kinase-like (PK-like)"/>
    <property type="match status" value="1"/>
</dbReference>
<name>A0A9D2E8P6_9BACE</name>
<comment type="caution">
    <text evidence="2">The sequence shown here is derived from an EMBL/GenBank/DDBJ whole genome shotgun (WGS) entry which is preliminary data.</text>
</comment>
<dbReference type="Proteomes" id="UP000824028">
    <property type="component" value="Unassembled WGS sequence"/>
</dbReference>
<protein>
    <submittedName>
        <fullName evidence="2">Aminoglycoside phosphotransferase family protein</fullName>
    </submittedName>
</protein>